<evidence type="ECO:0000313" key="8">
    <source>
        <dbReference type="Proteomes" id="UP000254920"/>
    </source>
</evidence>
<dbReference type="Proteomes" id="UP000254920">
    <property type="component" value="Unassembled WGS sequence"/>
</dbReference>
<gene>
    <name evidence="7" type="ORF">NCTC12475_00338</name>
</gene>
<keyword evidence="2" id="KW-1003">Cell membrane</keyword>
<keyword evidence="5 6" id="KW-0472">Membrane</keyword>
<keyword evidence="4 6" id="KW-1133">Transmembrane helix</keyword>
<proteinExistence type="predicted"/>
<evidence type="ECO:0000256" key="4">
    <source>
        <dbReference type="ARBA" id="ARBA00022989"/>
    </source>
</evidence>
<evidence type="ECO:0000256" key="6">
    <source>
        <dbReference type="SAM" id="Phobius"/>
    </source>
</evidence>
<dbReference type="AlphaFoldDB" id="A0A381DHG9"/>
<dbReference type="STRING" id="32024.GCA_000788295_00340"/>
<evidence type="ECO:0000256" key="3">
    <source>
        <dbReference type="ARBA" id="ARBA00022692"/>
    </source>
</evidence>
<comment type="subcellular location">
    <subcellularLocation>
        <location evidence="1">Cell membrane</location>
        <topology evidence="1">Multi-pass membrane protein</topology>
    </subcellularLocation>
</comment>
<feature type="transmembrane region" description="Helical" evidence="6">
    <location>
        <begin position="6"/>
        <end position="27"/>
    </location>
</feature>
<dbReference type="EMBL" id="UFVD01000001">
    <property type="protein sequence ID" value="SUX10079.1"/>
    <property type="molecule type" value="Genomic_DNA"/>
</dbReference>
<protein>
    <submittedName>
        <fullName evidence="7">Amino acid transporter LysE</fullName>
    </submittedName>
</protein>
<organism evidence="7 8">
    <name type="scientific">Campylobacter sputorum subsp. sputorum</name>
    <dbReference type="NCBI Taxonomy" id="32024"/>
    <lineage>
        <taxon>Bacteria</taxon>
        <taxon>Pseudomonadati</taxon>
        <taxon>Campylobacterota</taxon>
        <taxon>Epsilonproteobacteria</taxon>
        <taxon>Campylobacterales</taxon>
        <taxon>Campylobacteraceae</taxon>
        <taxon>Campylobacter</taxon>
    </lineage>
</organism>
<dbReference type="GO" id="GO:0005886">
    <property type="term" value="C:plasma membrane"/>
    <property type="evidence" value="ECO:0007669"/>
    <property type="project" value="UniProtKB-SubCell"/>
</dbReference>
<dbReference type="GeneID" id="93090786"/>
<feature type="transmembrane region" description="Helical" evidence="6">
    <location>
        <begin position="109"/>
        <end position="132"/>
    </location>
</feature>
<dbReference type="PANTHER" id="PTHR38825:SF2">
    <property type="entry name" value="LYSINE TRANSPORTER LYSE"/>
    <property type="match status" value="1"/>
</dbReference>
<evidence type="ECO:0000256" key="1">
    <source>
        <dbReference type="ARBA" id="ARBA00004651"/>
    </source>
</evidence>
<sequence length="198" mass="22148">MINFLFQGILLGYGAAVPIGPVNILIMSYAIKSYSYALLFGMGAMFADVFYLLLLNYGVLNFLNTPIILKSLSIFGAIFLFYISYAIIKNAKQSISFKNIKFKSKPKTFLKGFLLTISNPYTIGFWLSIATISSDKSANVALICGLIMAIFSWISLMPLFVYKNRKFISDSMASKLSYIAAIILIGFAFMLIYKNFII</sequence>
<dbReference type="RefSeq" id="WP_235610047.1">
    <property type="nucleotide sequence ID" value="NZ_CP043427.1"/>
</dbReference>
<dbReference type="PANTHER" id="PTHR38825">
    <property type="entry name" value="LYSINE EXPORTER PROTEIN (LYSE/YGGA)"/>
    <property type="match status" value="1"/>
</dbReference>
<dbReference type="GO" id="GO:0006865">
    <property type="term" value="P:amino acid transport"/>
    <property type="evidence" value="ECO:0007669"/>
    <property type="project" value="InterPro"/>
</dbReference>
<accession>A0A381DHG9</accession>
<feature type="transmembrane region" description="Helical" evidence="6">
    <location>
        <begin position="173"/>
        <end position="193"/>
    </location>
</feature>
<name>A0A381DHG9_9BACT</name>
<feature type="transmembrane region" description="Helical" evidence="6">
    <location>
        <begin position="138"/>
        <end position="161"/>
    </location>
</feature>
<evidence type="ECO:0000256" key="5">
    <source>
        <dbReference type="ARBA" id="ARBA00023136"/>
    </source>
</evidence>
<feature type="transmembrane region" description="Helical" evidence="6">
    <location>
        <begin position="34"/>
        <end position="55"/>
    </location>
</feature>
<evidence type="ECO:0000313" key="7">
    <source>
        <dbReference type="EMBL" id="SUX10079.1"/>
    </source>
</evidence>
<reference evidence="7 8" key="1">
    <citation type="submission" date="2018-06" db="EMBL/GenBank/DDBJ databases">
        <authorList>
            <consortium name="Pathogen Informatics"/>
            <person name="Doyle S."/>
        </authorList>
    </citation>
    <scope>NUCLEOTIDE SEQUENCE [LARGE SCALE GENOMIC DNA]</scope>
    <source>
        <strain evidence="7 8">NCTC12475</strain>
    </source>
</reference>
<dbReference type="InterPro" id="IPR001123">
    <property type="entry name" value="LeuE-type"/>
</dbReference>
<keyword evidence="3 6" id="KW-0812">Transmembrane</keyword>
<evidence type="ECO:0000256" key="2">
    <source>
        <dbReference type="ARBA" id="ARBA00022475"/>
    </source>
</evidence>
<feature type="transmembrane region" description="Helical" evidence="6">
    <location>
        <begin position="67"/>
        <end position="88"/>
    </location>
</feature>
<dbReference type="Pfam" id="PF01810">
    <property type="entry name" value="LysE"/>
    <property type="match status" value="1"/>
</dbReference>
<keyword evidence="8" id="KW-1185">Reference proteome</keyword>